<name>A0ABT7DQB4_9ACTN</name>
<proteinExistence type="predicted"/>
<keyword evidence="3" id="KW-1185">Reference proteome</keyword>
<dbReference type="Proteomes" id="UP001232750">
    <property type="component" value="Unassembled WGS sequence"/>
</dbReference>
<dbReference type="EMBL" id="JASJEU010000024">
    <property type="protein sequence ID" value="MDJ1651726.1"/>
    <property type="molecule type" value="Genomic_DNA"/>
</dbReference>
<protein>
    <submittedName>
        <fullName evidence="2">Uncharacterized protein</fullName>
    </submittedName>
</protein>
<keyword evidence="1" id="KW-0812">Transmembrane</keyword>
<sequence length="103" mass="11474">MFEWLTSILNPHWVAILTSPAILAILYFPLLLLIAHLCSVLVEPVEGLMRKSPTLNVFIDKAIEKAPPEGWWGYIIAAVVIIFLLSATAWYLITGYSVAAYLS</sequence>
<reference evidence="2 3" key="1">
    <citation type="submission" date="2023-05" db="EMBL/GenBank/DDBJ databases">
        <title>Gordonibacter KGMB12511T sp. nov., isolated from faeces of healthy Korean.</title>
        <authorList>
            <person name="Kim H.S."/>
            <person name="Kim J.-S."/>
            <person name="Suh M.K."/>
            <person name="Eom M.K."/>
            <person name="Do H.E."/>
            <person name="Lee J.-S."/>
        </authorList>
    </citation>
    <scope>NUCLEOTIDE SEQUENCE [LARGE SCALE GENOMIC DNA]</scope>
    <source>
        <strain evidence="2 3">KGMB12511</strain>
    </source>
</reference>
<dbReference type="RefSeq" id="WP_283833075.1">
    <property type="nucleotide sequence ID" value="NZ_JASJEU010000024.1"/>
</dbReference>
<keyword evidence="1" id="KW-1133">Transmembrane helix</keyword>
<accession>A0ABT7DQB4</accession>
<keyword evidence="1" id="KW-0472">Membrane</keyword>
<feature type="transmembrane region" description="Helical" evidence="1">
    <location>
        <begin position="71"/>
        <end position="93"/>
    </location>
</feature>
<organism evidence="2 3">
    <name type="scientific">Gordonibacter faecis</name>
    <dbReference type="NCBI Taxonomy" id="3047475"/>
    <lineage>
        <taxon>Bacteria</taxon>
        <taxon>Bacillati</taxon>
        <taxon>Actinomycetota</taxon>
        <taxon>Coriobacteriia</taxon>
        <taxon>Eggerthellales</taxon>
        <taxon>Eggerthellaceae</taxon>
        <taxon>Gordonibacter</taxon>
    </lineage>
</organism>
<comment type="caution">
    <text evidence="2">The sequence shown here is derived from an EMBL/GenBank/DDBJ whole genome shotgun (WGS) entry which is preliminary data.</text>
</comment>
<evidence type="ECO:0000313" key="3">
    <source>
        <dbReference type="Proteomes" id="UP001232750"/>
    </source>
</evidence>
<evidence type="ECO:0000256" key="1">
    <source>
        <dbReference type="SAM" id="Phobius"/>
    </source>
</evidence>
<gene>
    <name evidence="2" type="ORF">QNJ86_13015</name>
</gene>
<evidence type="ECO:0000313" key="2">
    <source>
        <dbReference type="EMBL" id="MDJ1651726.1"/>
    </source>
</evidence>
<feature type="transmembrane region" description="Helical" evidence="1">
    <location>
        <begin position="12"/>
        <end position="42"/>
    </location>
</feature>